<dbReference type="KEGG" id="sya:A6768_12335"/>
<protein>
    <recommendedName>
        <fullName evidence="1">SnoaL-like domain-containing protein</fullName>
    </recommendedName>
</protein>
<dbReference type="RefSeq" id="WP_097383824.1">
    <property type="nucleotide sequence ID" value="NZ_CP023741.1"/>
</dbReference>
<evidence type="ECO:0000313" key="3">
    <source>
        <dbReference type="Proteomes" id="UP000219422"/>
    </source>
</evidence>
<name>A0A291N030_SPHYA</name>
<gene>
    <name evidence="2" type="ORF">A6768_12335</name>
</gene>
<accession>A0A291N030</accession>
<dbReference type="Proteomes" id="UP000219422">
    <property type="component" value="Chromosome"/>
</dbReference>
<dbReference type="Pfam" id="PF12680">
    <property type="entry name" value="SnoaL_2"/>
    <property type="match status" value="1"/>
</dbReference>
<dbReference type="AlphaFoldDB" id="A0A291N030"/>
<feature type="domain" description="SnoaL-like" evidence="1">
    <location>
        <begin position="40"/>
        <end position="129"/>
    </location>
</feature>
<dbReference type="EMBL" id="CP023741">
    <property type="protein sequence ID" value="ATI80699.1"/>
    <property type="molecule type" value="Genomic_DNA"/>
</dbReference>
<dbReference type="InterPro" id="IPR032710">
    <property type="entry name" value="NTF2-like_dom_sf"/>
</dbReference>
<dbReference type="Gene3D" id="3.10.450.50">
    <property type="match status" value="1"/>
</dbReference>
<dbReference type="SUPFAM" id="SSF54427">
    <property type="entry name" value="NTF2-like"/>
    <property type="match status" value="1"/>
</dbReference>
<evidence type="ECO:0000313" key="2">
    <source>
        <dbReference type="EMBL" id="ATI80699.1"/>
    </source>
</evidence>
<organism evidence="2 3">
    <name type="scientific">Sphingobium yanoikuyae</name>
    <name type="common">Sphingomonas yanoikuyae</name>
    <dbReference type="NCBI Taxonomy" id="13690"/>
    <lineage>
        <taxon>Bacteria</taxon>
        <taxon>Pseudomonadati</taxon>
        <taxon>Pseudomonadota</taxon>
        <taxon>Alphaproteobacteria</taxon>
        <taxon>Sphingomonadales</taxon>
        <taxon>Sphingomonadaceae</taxon>
        <taxon>Sphingobium</taxon>
    </lineage>
</organism>
<proteinExistence type="predicted"/>
<sequence>MSAAANDAVMILKRLFRVTQDGARHPDVFPVEGDDRRSPTAFFHPDVVHSLFGPSGTKEMLVGRDAFVTFAASCANALADRRDEILAITGIDRQCAFVHARAYRKSAANGEEIHYEWAMLYRVEHGLITYGADMLDSAAQGFWGRVGKRPVQEPLPT</sequence>
<evidence type="ECO:0000259" key="1">
    <source>
        <dbReference type="Pfam" id="PF12680"/>
    </source>
</evidence>
<reference evidence="2 3" key="1">
    <citation type="submission" date="2017-10" db="EMBL/GenBank/DDBJ databases">
        <title>Sphingobium yanoikuyae S72.</title>
        <authorList>
            <person name="Sanchez E."/>
            <person name="Bustos P."/>
            <person name="Mendoza P."/>
            <person name="Guo X."/>
            <person name="Mendoza A."/>
        </authorList>
    </citation>
    <scope>NUCLEOTIDE SEQUENCE [LARGE SCALE GENOMIC DNA]</scope>
    <source>
        <strain evidence="2 3">S72</strain>
    </source>
</reference>
<dbReference type="InterPro" id="IPR037401">
    <property type="entry name" value="SnoaL-like"/>
</dbReference>
<dbReference type="GeneID" id="57777616"/>